<comment type="catalytic activity">
    <reaction evidence="21">
        <text>O-phospho-L-seryl-[protein] + H2O = L-seryl-[protein] + phosphate</text>
        <dbReference type="Rhea" id="RHEA:20629"/>
        <dbReference type="Rhea" id="RHEA-COMP:9863"/>
        <dbReference type="Rhea" id="RHEA-COMP:11604"/>
        <dbReference type="ChEBI" id="CHEBI:15377"/>
        <dbReference type="ChEBI" id="CHEBI:29999"/>
        <dbReference type="ChEBI" id="CHEBI:43474"/>
        <dbReference type="ChEBI" id="CHEBI:83421"/>
        <dbReference type="EC" id="3.1.3.16"/>
    </reaction>
</comment>
<dbReference type="GO" id="GO:0005634">
    <property type="term" value="C:nucleus"/>
    <property type="evidence" value="ECO:0007669"/>
    <property type="project" value="UniProtKB-SubCell"/>
</dbReference>
<dbReference type="GO" id="GO:0046872">
    <property type="term" value="F:metal ion binding"/>
    <property type="evidence" value="ECO:0007669"/>
    <property type="project" value="UniProtKB-KW"/>
</dbReference>
<feature type="compositionally biased region" description="Basic and acidic residues" evidence="26">
    <location>
        <begin position="1800"/>
        <end position="1813"/>
    </location>
</feature>
<dbReference type="PANTHER" id="PTHR12977:SF4">
    <property type="entry name" value="HISTONE-LYSINE N-METHYLTRANSFERASE KMT5B"/>
    <property type="match status" value="1"/>
</dbReference>
<dbReference type="Gene3D" id="3.60.21.10">
    <property type="match status" value="1"/>
</dbReference>
<dbReference type="InterPro" id="IPR025790">
    <property type="entry name" value="Suv4-20_animal"/>
</dbReference>
<dbReference type="PANTHER" id="PTHR12977">
    <property type="entry name" value="SUPPRESSOR OF VARIEGATION 4-20-RELATED"/>
    <property type="match status" value="1"/>
</dbReference>
<comment type="caution">
    <text evidence="28">The sequence shown here is derived from an EMBL/GenBank/DDBJ whole genome shotgun (WGS) entry which is preliminary data.</text>
</comment>
<dbReference type="Pfam" id="PF16891">
    <property type="entry name" value="STPPase_N"/>
    <property type="match status" value="1"/>
</dbReference>
<feature type="region of interest" description="Disordered" evidence="26">
    <location>
        <begin position="2437"/>
        <end position="2491"/>
    </location>
</feature>
<evidence type="ECO:0000256" key="25">
    <source>
        <dbReference type="RuleBase" id="RU004273"/>
    </source>
</evidence>
<dbReference type="InterPro" id="IPR029052">
    <property type="entry name" value="Metallo-depent_PP-like"/>
</dbReference>
<evidence type="ECO:0000256" key="8">
    <source>
        <dbReference type="ARBA" id="ARBA00022618"/>
    </source>
</evidence>
<dbReference type="CDD" id="cd07414">
    <property type="entry name" value="MPP_PP1_PPKL"/>
    <property type="match status" value="1"/>
</dbReference>
<evidence type="ECO:0000256" key="23">
    <source>
        <dbReference type="ARBA" id="ARBA00048602"/>
    </source>
</evidence>
<evidence type="ECO:0000256" key="11">
    <source>
        <dbReference type="ARBA" id="ARBA00022723"/>
    </source>
</evidence>
<evidence type="ECO:0000256" key="3">
    <source>
        <dbReference type="ARBA" id="ARBA00005333"/>
    </source>
</evidence>
<dbReference type="PROSITE" id="PS51570">
    <property type="entry name" value="SAM_MT43_SUVAR420_2"/>
    <property type="match status" value="1"/>
</dbReference>
<feature type="region of interest" description="Disordered" evidence="26">
    <location>
        <begin position="1853"/>
        <end position="1880"/>
    </location>
</feature>
<feature type="region of interest" description="Disordered" evidence="26">
    <location>
        <begin position="1961"/>
        <end position="2000"/>
    </location>
</feature>
<evidence type="ECO:0000256" key="2">
    <source>
        <dbReference type="ARBA" id="ARBA00004286"/>
    </source>
</evidence>
<evidence type="ECO:0000256" key="12">
    <source>
        <dbReference type="ARBA" id="ARBA00022801"/>
    </source>
</evidence>
<feature type="compositionally biased region" description="Polar residues" evidence="26">
    <location>
        <begin position="758"/>
        <end position="772"/>
    </location>
</feature>
<reference evidence="28" key="1">
    <citation type="submission" date="2023-03" db="EMBL/GenBank/DDBJ databases">
        <title>Electrophorus voltai genome.</title>
        <authorList>
            <person name="Bian C."/>
        </authorList>
    </citation>
    <scope>NUCLEOTIDE SEQUENCE</scope>
    <source>
        <strain evidence="28">CB-2022</strain>
        <tissue evidence="28">Muscle</tissue>
    </source>
</reference>
<dbReference type="InterPro" id="IPR006186">
    <property type="entry name" value="Ser/Thr-sp_prot-phosphatase"/>
</dbReference>
<dbReference type="PRINTS" id="PR00114">
    <property type="entry name" value="STPHPHTASE"/>
</dbReference>
<keyword evidence="10" id="KW-0949">S-adenosyl-L-methionine</keyword>
<dbReference type="Pfam" id="PF00149">
    <property type="entry name" value="Metallophos"/>
    <property type="match status" value="1"/>
</dbReference>
<feature type="domain" description="SET" evidence="27">
    <location>
        <begin position="563"/>
        <end position="677"/>
    </location>
</feature>
<feature type="compositionally biased region" description="Low complexity" evidence="26">
    <location>
        <begin position="1975"/>
        <end position="1984"/>
    </location>
</feature>
<comment type="subcellular location">
    <subcellularLocation>
        <location evidence="2">Chromosome</location>
    </subcellularLocation>
    <subcellularLocation>
        <location evidence="1">Nucleus</location>
    </subcellularLocation>
</comment>
<evidence type="ECO:0000256" key="13">
    <source>
        <dbReference type="ARBA" id="ARBA00022853"/>
    </source>
</evidence>
<keyword evidence="19" id="KW-0119">Carbohydrate metabolism</keyword>
<keyword evidence="16" id="KW-0804">Transcription</keyword>
<keyword evidence="8" id="KW-0132">Cell division</keyword>
<evidence type="ECO:0000256" key="17">
    <source>
        <dbReference type="ARBA" id="ARBA00023211"/>
    </source>
</evidence>
<feature type="compositionally biased region" description="Basic and acidic residues" evidence="26">
    <location>
        <begin position="1202"/>
        <end position="1219"/>
    </location>
</feature>
<evidence type="ECO:0000256" key="9">
    <source>
        <dbReference type="ARBA" id="ARBA00022679"/>
    </source>
</evidence>
<sequence>MAEPDKLNIDSIIQRLLEARPDKASPLPAMPDGSADTLFTTGPSVLSVVKGSRPGKNVQLTENEIRGLCLKSREIFLSQPILLELEAPLKICGDVHGQYYDLLRLFEYGGFPPESNYLFLGDYVDRGKQSLETICLLLAYKVKYPENFFLLRGNHECASINRIYGFYDECKRRYNIKLWKTFTDCFNCLPVAAIVDEKIFCCHGGLSPDLQSMEQVRRVMRPTDVPDQGLLCDLLWADPDKDVLGWGENDRGVSFTFGADVVAKFLHKHDMDLICRAHQVVEDGYEFFAKRQLVTLFSAPNYCGEFDNAGAMMSVDETLMCSFQFSPRFLLVRKGCGSCSCADPISTSLLLLCSPPSCLPLCRDERAPLLSIACGWWANMDGPYRMSVRELCETDDLATSLVLDPLLGFSTHKMNIRVISRRFQHQVAESETAVRTGALTTAIFAAVRQSVSASGQHSVVWACGAQGGATKASSFSGVYFLSPLPEIRRWSYLRETLLRFCRTRDFQATFDALLDGEWTSNYFPSLGTHRQELLRQHVRKSHAPPMASVTEMYRYLTAFLLDSGVQIESCDRYSSETNGAKITATRHWSIGERVEVLQGCIAELSPADGAVLRAGVNDFSVMYSTRKQCAQLWLGPAAFINHDCRPNCKFVPGDKNGACVKVVRPISPGEEITCYYGDSFFGEDNEMCECYTCERRGEGFFRQRLDRLPEWVGSSDPLGQKYKFRETDLRLNRGKGNSTPKGFLTVTNPACSVRNSFSQQMKRNAPTVSSRTTKTKRWKREEEQTKQAEKRRDDHLISSLSSCSLRDFSVCLYNHTVDFLLSCKDPTSKERALLERIESKRPNPDRANNGLSFLTPTAVEPQGGEERQDISSDLLSSNPAAELNLKPFALTSISSICDTNCPKSKGRNMDARAVRVVHQMAISSRTRNMLRSRLRGGVRAFEHSKLSRLSKKAVKMISQTSNVHVNRRDPPRQRGSVSELRNGRRHITVKMDKSRLCKTYLGRGGGNNSKSSQSQAVTQEEHCSFGDSDKEEADGNKCITGAAREGGLNSLTASETSGEKENKHRPSVVSGAITVASPSPPPPSCPPLSLPSGLTRYVKVSLVRVSIPGEVGAAGRAKQGQADSSGEPEFSPPAAGEQEDSKCQGMARAEGKRGVREMYFTPVNMGSADRYLKVTCGLLQCDIESTKNAAITQTAAKEVEEDSKWGRVGEETGEEKGSGDNRVSADSVGVETALNEEGLVTRVEKRQHSPRSETKEGVKSTAEGEDKEESEADKQGKGTSQRACTVQKNMDLLVHFGSKTIVIKEAKVLLSDIFKSISSKPIRQQQDSKGYNSILRNPSSQRADKKWTQCIKRLKSLTSHGEREGLNEGCDPVKKNAGPFTQIVTESKCNTEALGLADVGGAQIAQKAAVEAQPSSEPLSPAKGSVDHSLQSSIPLKKRAFRESIDADPADQDVIAAVMEPACATKCVASRLDSLLPASQGNSSVDAEAQNLTLELSPTFKAETVGSKKRAATIRPSKTSALRKLHPRKKMRSFQARLVQEHGKKLRDRDSTSILPVEKSPERSANNKKNSKHTSELESIVEYVDAVEEMRERVRGGQGDSQKVLEKTAEFTEHGSAENNAELPAPESPVNTEDKQSPKLRIRLKRKGGKEWEMETTHKRDSAVGETPSLLPRADAIDPFKAILDSVAILNLEMERIRGHGEVDKTVGLEKATKAVQDVLEHCRKEGSIKPRKRHKKIPSIGVSTKKHVKGQGSSVEGKSIVPGVPQRQSVLVKHLKVEADSADIKPLPLLRLRRRAEGRWEVEGEQAPKQDTNKGPGSSVLREPRGPTCISPGTPVLGDTDASKVKQETLSPCQHQAIAGSGDETREFSKGATSSEPPPLLLSLSPLSLNSPYHEGLTEVARINGRVDLKERGREAKAPENIGRKETPVAGGMTKAELKERSEVCLSHNLLQINRSLSKLQAMSQQQPPERSGSASTSATTTSCPIQSRPLSPPTSPFTTECSFSNYSEDILDFQCLNLESYDQAHTQNSLPSSLTDYCPGEPHNTGSFSSPFSQSPNDGWNPETPYLGSPSPGRSFSPAEDLSFADLGLSREDAPLLNSGPFFSSKEKTFTPVTSLAFAKDCERNTSFFDGLLTKRNLIFQNKDDSATPLVCLADKTLGNQRDLIFNPSSSNKQTAPPSCVQSQDKLSFLDSSKNLSTPADFARNQAKDKTSGPLHFHGLAHKSQPVFLSQSAQNLYNASSLGNPVKPFHSLHTGSKAMSSSELPGALNLGSVRLRGHEKKSAFFHNSLVKLEGGYGQTVSKTSSIGDPKLSSKFHGTRSELTDPAPDVNLSCSLSPNVSQHGSPHMGYRDSVAQEIPVTKAQPSSFVYSQSAHPSYVVNFTGDHSVTLDYTDDGDCLNYSSSVPTNYTYHCLMEPSGTQGRLILEPCGPTSISHSPSLGSFTGHKGQPEQSSKVPQHHGQPGGHPIISHHFPPSNSQNTSVTDRKPKRLRLVVTDGTVDLDLQYTD</sequence>
<proteinExistence type="inferred from homology"/>
<dbReference type="GO" id="GO:0051301">
    <property type="term" value="P:cell division"/>
    <property type="evidence" value="ECO:0007669"/>
    <property type="project" value="UniProtKB-KW"/>
</dbReference>
<evidence type="ECO:0000256" key="4">
    <source>
        <dbReference type="ARBA" id="ARBA00022454"/>
    </source>
</evidence>
<feature type="region of interest" description="Disordered" evidence="26">
    <location>
        <begin position="959"/>
        <end position="980"/>
    </location>
</feature>
<keyword evidence="18" id="KW-0539">Nucleus</keyword>
<evidence type="ECO:0000256" key="5">
    <source>
        <dbReference type="ARBA" id="ARBA00022491"/>
    </source>
</evidence>
<keyword evidence="17" id="KW-0464">Manganese</keyword>
<keyword evidence="29" id="KW-1185">Reference proteome</keyword>
<evidence type="ECO:0000256" key="18">
    <source>
        <dbReference type="ARBA" id="ARBA00023242"/>
    </source>
</evidence>
<dbReference type="EC" id="3.1.3.16" evidence="25"/>
<keyword evidence="14" id="KW-0904">Protein phosphatase</keyword>
<keyword evidence="5" id="KW-0678">Repressor</keyword>
<feature type="region of interest" description="Disordered" evidence="26">
    <location>
        <begin position="998"/>
        <end position="1035"/>
    </location>
</feature>
<evidence type="ECO:0000313" key="28">
    <source>
        <dbReference type="EMBL" id="KAK1798290.1"/>
    </source>
</evidence>
<dbReference type="InterPro" id="IPR046341">
    <property type="entry name" value="SET_dom_sf"/>
</dbReference>
<evidence type="ECO:0000256" key="1">
    <source>
        <dbReference type="ARBA" id="ARBA00004123"/>
    </source>
</evidence>
<comment type="catalytic activity">
    <reaction evidence="24">
        <text>N(6)-methyl-L-lysyl(20)-[histone H4] + S-adenosyl-L-methionine = N(6),N(6)-dimethyl-L-lysyl(20)-[histone H4] + S-adenosyl-L-homocysteine + H(+)</text>
        <dbReference type="Rhea" id="RHEA:60348"/>
        <dbReference type="Rhea" id="RHEA-COMP:15555"/>
        <dbReference type="Rhea" id="RHEA-COMP:15556"/>
        <dbReference type="ChEBI" id="CHEBI:15378"/>
        <dbReference type="ChEBI" id="CHEBI:57856"/>
        <dbReference type="ChEBI" id="CHEBI:59789"/>
        <dbReference type="ChEBI" id="CHEBI:61929"/>
        <dbReference type="ChEBI" id="CHEBI:61976"/>
        <dbReference type="EC" id="2.1.1.362"/>
    </reaction>
    <physiologicalReaction direction="left-to-right" evidence="24">
        <dbReference type="Rhea" id="RHEA:60349"/>
    </physiologicalReaction>
</comment>
<evidence type="ECO:0000256" key="19">
    <source>
        <dbReference type="ARBA" id="ARBA00023277"/>
    </source>
</evidence>
<keyword evidence="13" id="KW-0156">Chromatin regulator</keyword>
<dbReference type="InterPro" id="IPR039977">
    <property type="entry name" value="Suv4-20/Set9"/>
</dbReference>
<keyword evidence="15" id="KW-0805">Transcription regulation</keyword>
<evidence type="ECO:0000256" key="20">
    <source>
        <dbReference type="ARBA" id="ARBA00023306"/>
    </source>
</evidence>
<dbReference type="SMART" id="SM00317">
    <property type="entry name" value="SET"/>
    <property type="match status" value="1"/>
</dbReference>
<dbReference type="EMBL" id="JAROKS010000012">
    <property type="protein sequence ID" value="KAK1798290.1"/>
    <property type="molecule type" value="Genomic_DNA"/>
</dbReference>
<feature type="region of interest" description="Disordered" evidence="26">
    <location>
        <begin position="1612"/>
        <end position="1638"/>
    </location>
</feature>
<feature type="region of interest" description="Disordered" evidence="26">
    <location>
        <begin position="1540"/>
        <end position="1577"/>
    </location>
</feature>
<dbReference type="SUPFAM" id="SSF56300">
    <property type="entry name" value="Metallo-dependent phosphatases"/>
    <property type="match status" value="1"/>
</dbReference>
<organism evidence="28 29">
    <name type="scientific">Electrophorus voltai</name>
    <dbReference type="NCBI Taxonomy" id="2609070"/>
    <lineage>
        <taxon>Eukaryota</taxon>
        <taxon>Metazoa</taxon>
        <taxon>Chordata</taxon>
        <taxon>Craniata</taxon>
        <taxon>Vertebrata</taxon>
        <taxon>Euteleostomi</taxon>
        <taxon>Actinopterygii</taxon>
        <taxon>Neopterygii</taxon>
        <taxon>Teleostei</taxon>
        <taxon>Ostariophysi</taxon>
        <taxon>Gymnotiformes</taxon>
        <taxon>Gymnotoidei</taxon>
        <taxon>Gymnotidae</taxon>
        <taxon>Electrophorus</taxon>
    </lineage>
</organism>
<dbReference type="InterPro" id="IPR004843">
    <property type="entry name" value="Calcineurin-like_PHP"/>
</dbReference>
<evidence type="ECO:0000256" key="6">
    <source>
        <dbReference type="ARBA" id="ARBA00022600"/>
    </source>
</evidence>
<feature type="region of interest" description="Disordered" evidence="26">
    <location>
        <begin position="836"/>
        <end position="872"/>
    </location>
</feature>
<dbReference type="InterPro" id="IPR031675">
    <property type="entry name" value="STPPase_N"/>
</dbReference>
<evidence type="ECO:0000256" key="16">
    <source>
        <dbReference type="ARBA" id="ARBA00023163"/>
    </source>
</evidence>
<dbReference type="GO" id="GO:0005977">
    <property type="term" value="P:glycogen metabolic process"/>
    <property type="evidence" value="ECO:0007669"/>
    <property type="project" value="UniProtKB-KW"/>
</dbReference>
<evidence type="ECO:0000256" key="26">
    <source>
        <dbReference type="SAM" id="MobiDB-lite"/>
    </source>
</evidence>
<dbReference type="Pfam" id="PF00856">
    <property type="entry name" value="SET"/>
    <property type="match status" value="1"/>
</dbReference>
<feature type="region of interest" description="Disordered" evidence="26">
    <location>
        <begin position="2047"/>
        <end position="2080"/>
    </location>
</feature>
<feature type="compositionally biased region" description="Polar residues" evidence="26">
    <location>
        <begin position="2047"/>
        <end position="2060"/>
    </location>
</feature>
<dbReference type="FunFam" id="2.170.270.10:FF:000006">
    <property type="entry name" value="Histone-lysine N-methyltransferase"/>
    <property type="match status" value="1"/>
</dbReference>
<gene>
    <name evidence="28" type="ORF">P4O66_007748</name>
</gene>
<name>A0AAD8ZIR7_9TELE</name>
<keyword evidence="9" id="KW-0808">Transferase</keyword>
<feature type="compositionally biased region" description="Polar residues" evidence="26">
    <location>
        <begin position="1961"/>
        <end position="1970"/>
    </location>
</feature>
<protein>
    <recommendedName>
        <fullName evidence="25">Serine/threonine-protein phosphatase</fullName>
        <ecNumber evidence="25">3.1.3.16</ecNumber>
    </recommendedName>
</protein>
<feature type="region of interest" description="Disordered" evidence="26">
    <location>
        <begin position="1113"/>
        <end position="1151"/>
    </location>
</feature>
<evidence type="ECO:0000256" key="22">
    <source>
        <dbReference type="ARBA" id="ARBA00048336"/>
    </source>
</evidence>
<dbReference type="PROSITE" id="PS00125">
    <property type="entry name" value="SER_THR_PHOSPHATASE"/>
    <property type="match status" value="1"/>
</dbReference>
<keyword evidence="6" id="KW-0321">Glycogen metabolism</keyword>
<feature type="region of interest" description="Disordered" evidence="26">
    <location>
        <begin position="1194"/>
        <end position="1282"/>
    </location>
</feature>
<comment type="catalytic activity">
    <reaction evidence="22 25">
        <text>O-phospho-L-threonyl-[protein] + H2O = L-threonyl-[protein] + phosphate</text>
        <dbReference type="Rhea" id="RHEA:47004"/>
        <dbReference type="Rhea" id="RHEA-COMP:11060"/>
        <dbReference type="Rhea" id="RHEA-COMP:11605"/>
        <dbReference type="ChEBI" id="CHEBI:15377"/>
        <dbReference type="ChEBI" id="CHEBI:30013"/>
        <dbReference type="ChEBI" id="CHEBI:43474"/>
        <dbReference type="ChEBI" id="CHEBI:61977"/>
        <dbReference type="EC" id="3.1.3.16"/>
    </reaction>
</comment>
<evidence type="ECO:0000256" key="24">
    <source>
        <dbReference type="ARBA" id="ARBA00048710"/>
    </source>
</evidence>
<evidence type="ECO:0000313" key="29">
    <source>
        <dbReference type="Proteomes" id="UP001239994"/>
    </source>
</evidence>
<dbReference type="GO" id="GO:0005694">
    <property type="term" value="C:chromosome"/>
    <property type="evidence" value="ECO:0007669"/>
    <property type="project" value="UniProtKB-SubCell"/>
</dbReference>
<evidence type="ECO:0000256" key="21">
    <source>
        <dbReference type="ARBA" id="ARBA00047761"/>
    </source>
</evidence>
<evidence type="ECO:0000256" key="7">
    <source>
        <dbReference type="ARBA" id="ARBA00022603"/>
    </source>
</evidence>
<evidence type="ECO:0000256" key="10">
    <source>
        <dbReference type="ARBA" id="ARBA00022691"/>
    </source>
</evidence>
<keyword evidence="7" id="KW-0489">Methyltransferase</keyword>
<comment type="similarity">
    <text evidence="3">Belongs to the PPP phosphatase family. PP-1 subfamily.</text>
</comment>
<dbReference type="GO" id="GO:0004722">
    <property type="term" value="F:protein serine/threonine phosphatase activity"/>
    <property type="evidence" value="ECO:0007669"/>
    <property type="project" value="UniProtKB-EC"/>
</dbReference>
<dbReference type="InterPro" id="IPR001214">
    <property type="entry name" value="SET_dom"/>
</dbReference>
<dbReference type="SUPFAM" id="SSF82199">
    <property type="entry name" value="SET domain"/>
    <property type="match status" value="1"/>
</dbReference>
<feature type="compositionally biased region" description="Basic and acidic residues" evidence="26">
    <location>
        <begin position="1019"/>
        <end position="1028"/>
    </location>
</feature>
<feature type="compositionally biased region" description="Basic and acidic residues" evidence="26">
    <location>
        <begin position="1540"/>
        <end position="1551"/>
    </location>
</feature>
<feature type="compositionally biased region" description="Basic and acidic residues" evidence="26">
    <location>
        <begin position="1242"/>
        <end position="1264"/>
    </location>
</feature>
<feature type="region of interest" description="Disordered" evidence="26">
    <location>
        <begin position="1800"/>
        <end position="1841"/>
    </location>
</feature>
<keyword evidence="12 25" id="KW-0378">Hydrolase</keyword>
<accession>A0AAD8ZIR7</accession>
<dbReference type="Gene3D" id="1.10.10.1700">
    <property type="entry name" value="Histone-lysine N-methyltransferase"/>
    <property type="match status" value="2"/>
</dbReference>
<dbReference type="Proteomes" id="UP001239994">
    <property type="component" value="Unassembled WGS sequence"/>
</dbReference>
<dbReference type="GO" id="GO:0032259">
    <property type="term" value="P:methylation"/>
    <property type="evidence" value="ECO:0007669"/>
    <property type="project" value="UniProtKB-KW"/>
</dbReference>
<keyword evidence="20" id="KW-0131">Cell cycle</keyword>
<dbReference type="InterPro" id="IPR041938">
    <property type="entry name" value="Hist-Lys_N-MTase_N"/>
</dbReference>
<comment type="catalytic activity">
    <reaction evidence="23">
        <text>N(6),N(6)-dimethyl-L-lysyl(20)-[histone H4] + S-adenosyl-L-methionine = N(6),N(6),N(6)-trimethyl-L-lysyl(20)-[histone H4] + S-adenosyl-L-homocysteine + H(+)</text>
        <dbReference type="Rhea" id="RHEA:61992"/>
        <dbReference type="Rhea" id="RHEA-COMP:15556"/>
        <dbReference type="Rhea" id="RHEA-COMP:15998"/>
        <dbReference type="ChEBI" id="CHEBI:15378"/>
        <dbReference type="ChEBI" id="CHEBI:57856"/>
        <dbReference type="ChEBI" id="CHEBI:59789"/>
        <dbReference type="ChEBI" id="CHEBI:61961"/>
        <dbReference type="ChEBI" id="CHEBI:61976"/>
    </reaction>
    <physiologicalReaction direction="left-to-right" evidence="23">
        <dbReference type="Rhea" id="RHEA:61993"/>
    </physiologicalReaction>
</comment>
<feature type="compositionally biased region" description="Basic and acidic residues" evidence="26">
    <location>
        <begin position="779"/>
        <end position="793"/>
    </location>
</feature>
<evidence type="ECO:0000259" key="27">
    <source>
        <dbReference type="PROSITE" id="PS50280"/>
    </source>
</evidence>
<keyword evidence="4" id="KW-0158">Chromosome</keyword>
<feature type="region of interest" description="Disordered" evidence="26">
    <location>
        <begin position="1409"/>
        <end position="1431"/>
    </location>
</feature>
<evidence type="ECO:0000256" key="15">
    <source>
        <dbReference type="ARBA" id="ARBA00023015"/>
    </source>
</evidence>
<feature type="region of interest" description="Disordered" evidence="26">
    <location>
        <begin position="758"/>
        <end position="793"/>
    </location>
</feature>
<dbReference type="GO" id="GO:0140941">
    <property type="term" value="F:histone H4K20me methyltransferase activity"/>
    <property type="evidence" value="ECO:0007669"/>
    <property type="project" value="UniProtKB-EC"/>
</dbReference>
<dbReference type="PROSITE" id="PS50280">
    <property type="entry name" value="SET"/>
    <property type="match status" value="1"/>
</dbReference>
<dbReference type="SMART" id="SM00156">
    <property type="entry name" value="PP2Ac"/>
    <property type="match status" value="1"/>
</dbReference>
<evidence type="ECO:0000256" key="14">
    <source>
        <dbReference type="ARBA" id="ARBA00022912"/>
    </source>
</evidence>
<dbReference type="Gene3D" id="2.170.270.10">
    <property type="entry name" value="SET domain"/>
    <property type="match status" value="1"/>
</dbReference>
<keyword evidence="11" id="KW-0479">Metal-binding</keyword>